<dbReference type="InterPro" id="IPR012947">
    <property type="entry name" value="tRNA_SAD"/>
</dbReference>
<dbReference type="FunFam" id="3.30.930.10:FF:000002">
    <property type="entry name" value="Threonine--tRNA ligase"/>
    <property type="match status" value="1"/>
</dbReference>
<evidence type="ECO:0000313" key="17">
    <source>
        <dbReference type="EMBL" id="PJE78421.1"/>
    </source>
</evidence>
<evidence type="ECO:0000256" key="13">
    <source>
        <dbReference type="ARBA" id="ARBA00031900"/>
    </source>
</evidence>
<dbReference type="GO" id="GO:0006435">
    <property type="term" value="P:threonyl-tRNA aminoacylation"/>
    <property type="evidence" value="ECO:0007669"/>
    <property type="project" value="InterPro"/>
</dbReference>
<dbReference type="InterPro" id="IPR004095">
    <property type="entry name" value="TGS"/>
</dbReference>
<dbReference type="SMART" id="SM00863">
    <property type="entry name" value="tRNA_SAD"/>
    <property type="match status" value="1"/>
</dbReference>
<evidence type="ECO:0000259" key="15">
    <source>
        <dbReference type="PROSITE" id="PS50862"/>
    </source>
</evidence>
<keyword evidence="7" id="KW-0547">Nucleotide-binding</keyword>
<evidence type="ECO:0000256" key="1">
    <source>
        <dbReference type="ARBA" id="ARBA00008226"/>
    </source>
</evidence>
<evidence type="ECO:0000256" key="4">
    <source>
        <dbReference type="ARBA" id="ARBA00022555"/>
    </source>
</evidence>
<reference evidence="17" key="1">
    <citation type="journal article" date="2017" name="Appl. Environ. Microbiol.">
        <title>Molecular characterization of an Endozoicomonas-like organism causing infection in king scallop Pecten maximus L.</title>
        <authorList>
            <person name="Cano I."/>
            <person name="van Aerle R."/>
            <person name="Ross S."/>
            <person name="Verner-Jeffreys D.W."/>
            <person name="Paley R.K."/>
            <person name="Rimmer G."/>
            <person name="Ryder D."/>
            <person name="Hooper P."/>
            <person name="Stone D."/>
            <person name="Feist S.W."/>
        </authorList>
    </citation>
    <scope>NUCLEOTIDE SEQUENCE</scope>
</reference>
<dbReference type="SUPFAM" id="SSF81271">
    <property type="entry name" value="TGS-like"/>
    <property type="match status" value="1"/>
</dbReference>
<keyword evidence="4" id="KW-0820">tRNA-binding</keyword>
<keyword evidence="5 17" id="KW-0436">Ligase</keyword>
<dbReference type="InterPro" id="IPR033728">
    <property type="entry name" value="ThrRS_core"/>
</dbReference>
<dbReference type="CDD" id="cd00860">
    <property type="entry name" value="ThrRS_anticodon"/>
    <property type="match status" value="1"/>
</dbReference>
<dbReference type="GO" id="GO:0000049">
    <property type="term" value="F:tRNA binding"/>
    <property type="evidence" value="ECO:0007669"/>
    <property type="project" value="UniProtKB-KW"/>
</dbReference>
<dbReference type="FunFam" id="3.30.54.20:FF:000002">
    <property type="entry name" value="Threonine--tRNA ligase"/>
    <property type="match status" value="1"/>
</dbReference>
<feature type="domain" description="TGS" evidence="16">
    <location>
        <begin position="1"/>
        <end position="61"/>
    </location>
</feature>
<dbReference type="EC" id="6.1.1.3" evidence="2"/>
<evidence type="ECO:0000256" key="10">
    <source>
        <dbReference type="ARBA" id="ARBA00022884"/>
    </source>
</evidence>
<dbReference type="InterPro" id="IPR045864">
    <property type="entry name" value="aa-tRNA-synth_II/BPL/LPL"/>
</dbReference>
<dbReference type="Pfam" id="PF02824">
    <property type="entry name" value="TGS"/>
    <property type="match status" value="1"/>
</dbReference>
<evidence type="ECO:0000256" key="6">
    <source>
        <dbReference type="ARBA" id="ARBA00022723"/>
    </source>
</evidence>
<evidence type="ECO:0000256" key="5">
    <source>
        <dbReference type="ARBA" id="ARBA00022598"/>
    </source>
</evidence>
<dbReference type="InterPro" id="IPR012676">
    <property type="entry name" value="TGS-like"/>
</dbReference>
<dbReference type="Gene3D" id="3.10.20.30">
    <property type="match status" value="1"/>
</dbReference>
<dbReference type="InterPro" id="IPR004154">
    <property type="entry name" value="Anticodon-bd"/>
</dbReference>
<keyword evidence="10" id="KW-0694">RNA-binding</keyword>
<dbReference type="InterPro" id="IPR002314">
    <property type="entry name" value="aa-tRNA-synt_IIb"/>
</dbReference>
<dbReference type="InterPro" id="IPR047246">
    <property type="entry name" value="ThrRS_anticodon"/>
</dbReference>
<sequence length="640" mass="72901">MPVITLPDGSKREFANPVSVMEIAQDIGPGLAKATLAGRVNGQLIDASHVIDQDSDLSIVTARDEGGIEVIRHSTAHLLAMAVQDLFPGAQVTIGPVIDDGFYYDFAYERAFTVADLAVIEKRMADLAKEDFSISREVISREEAVAVFDKLGEYYKVKIINDLPDSEEISVYRQGEWMDLCRGPHVPSTGKLKAFKLMRVAGAYWRGDSSNEMLTRIYGTAWGDKKALKAYLHRLEEAEKRDHRKLAKRLDLFHMQEEAPGMVFWHPNGWATYQVIEQYMRERQKFHGYQEVKTPQLVERTLWEKSGHWAKFHDDIFTMNSDDKDIAIKPMNCPCHVQIFNQGLRSYRDLPLRLAEFGSCHRNEPSGALHGIMRVRGFTQDDAHIFVQEDSIQSEVSAFIDFLHEVYEDFGFDHDHLIYKLSTRPEKRVGSDASWDKAEKALADALDAKSLPWEELPGEGAFYGPKIEFSLKDCIGRVWQCGTIQMDFSMPGRLDAEYVNEQGDRKTPIMLHRAILGSFERFIGILIEHYEGAFPAWLAPHQVVILNITDRQKDYAQDLQKKLAEKGFRVKVDLRNEKIGFKIREHTLMKIPYQLILGDKEQESGTVAVRTRTGEDLGTLSVDEFVSRLNADIDKRGRLA</sequence>
<dbReference type="PROSITE" id="PS51880">
    <property type="entry name" value="TGS"/>
    <property type="match status" value="1"/>
</dbReference>
<dbReference type="AlphaFoldDB" id="A0A2H9T5B9"/>
<evidence type="ECO:0000256" key="3">
    <source>
        <dbReference type="ARBA" id="ARBA00022490"/>
    </source>
</evidence>
<dbReference type="GO" id="GO:0046872">
    <property type="term" value="F:metal ion binding"/>
    <property type="evidence" value="ECO:0007669"/>
    <property type="project" value="UniProtKB-KW"/>
</dbReference>
<dbReference type="Pfam" id="PF03129">
    <property type="entry name" value="HGTP_anticodon"/>
    <property type="match status" value="1"/>
</dbReference>
<dbReference type="GO" id="GO:0004829">
    <property type="term" value="F:threonine-tRNA ligase activity"/>
    <property type="evidence" value="ECO:0007669"/>
    <property type="project" value="UniProtKB-EC"/>
</dbReference>
<dbReference type="FunFam" id="3.40.50.800:FF:000001">
    <property type="entry name" value="Threonine--tRNA ligase"/>
    <property type="match status" value="1"/>
</dbReference>
<comment type="similarity">
    <text evidence="1">Belongs to the class-II aminoacyl-tRNA synthetase family.</text>
</comment>
<dbReference type="Gene3D" id="3.30.980.10">
    <property type="entry name" value="Threonyl-trna Synthetase, Chain A, domain 2"/>
    <property type="match status" value="1"/>
</dbReference>
<proteinExistence type="inferred from homology"/>
<dbReference type="InterPro" id="IPR012675">
    <property type="entry name" value="Beta-grasp_dom_sf"/>
</dbReference>
<dbReference type="PANTHER" id="PTHR11451">
    <property type="entry name" value="THREONINE-TRNA LIGASE"/>
    <property type="match status" value="1"/>
</dbReference>
<dbReference type="InterPro" id="IPR036621">
    <property type="entry name" value="Anticodon-bd_dom_sf"/>
</dbReference>
<dbReference type="GO" id="GO:0005829">
    <property type="term" value="C:cytosol"/>
    <property type="evidence" value="ECO:0007669"/>
    <property type="project" value="TreeGrafter"/>
</dbReference>
<dbReference type="EMBL" id="NSIT01000186">
    <property type="protein sequence ID" value="PJE78421.1"/>
    <property type="molecule type" value="Genomic_DNA"/>
</dbReference>
<keyword evidence="3" id="KW-0963">Cytoplasm</keyword>
<evidence type="ECO:0000256" key="2">
    <source>
        <dbReference type="ARBA" id="ARBA00013163"/>
    </source>
</evidence>
<evidence type="ECO:0000256" key="9">
    <source>
        <dbReference type="ARBA" id="ARBA00022840"/>
    </source>
</evidence>
<name>A0A2H9T5B9_9ZZZZ</name>
<evidence type="ECO:0000256" key="8">
    <source>
        <dbReference type="ARBA" id="ARBA00022833"/>
    </source>
</evidence>
<dbReference type="InterPro" id="IPR006195">
    <property type="entry name" value="aa-tRNA-synth_II"/>
</dbReference>
<dbReference type="PRINTS" id="PR01047">
    <property type="entry name" value="TRNASYNTHTHR"/>
</dbReference>
<feature type="domain" description="Aminoacyl-transfer RNA synthetases class-II family profile" evidence="15">
    <location>
        <begin position="242"/>
        <end position="535"/>
    </location>
</feature>
<keyword evidence="8" id="KW-0862">Zinc</keyword>
<keyword evidence="11" id="KW-0648">Protein biosynthesis</keyword>
<comment type="caution">
    <text evidence="17">The sequence shown here is derived from an EMBL/GenBank/DDBJ whole genome shotgun (WGS) entry which is preliminary data.</text>
</comment>
<dbReference type="GO" id="GO:0005524">
    <property type="term" value="F:ATP binding"/>
    <property type="evidence" value="ECO:0007669"/>
    <property type="project" value="UniProtKB-KW"/>
</dbReference>
<dbReference type="NCBIfam" id="TIGR00418">
    <property type="entry name" value="thrS"/>
    <property type="match status" value="1"/>
</dbReference>
<dbReference type="Pfam" id="PF00587">
    <property type="entry name" value="tRNA-synt_2b"/>
    <property type="match status" value="1"/>
</dbReference>
<dbReference type="InterPro" id="IPR018163">
    <property type="entry name" value="Thr/Ala-tRNA-synth_IIc_edit"/>
</dbReference>
<evidence type="ECO:0000256" key="12">
    <source>
        <dbReference type="ARBA" id="ARBA00023146"/>
    </source>
</evidence>
<accession>A0A2H9T5B9</accession>
<protein>
    <recommendedName>
        <fullName evidence="2">threonine--tRNA ligase</fullName>
        <ecNumber evidence="2">6.1.1.3</ecNumber>
    </recommendedName>
    <alternativeName>
        <fullName evidence="13">Threonyl-tRNA synthetase</fullName>
    </alternativeName>
</protein>
<dbReference type="Gene3D" id="3.30.54.20">
    <property type="match status" value="1"/>
</dbReference>
<keyword evidence="12" id="KW-0030">Aminoacyl-tRNA synthetase</keyword>
<dbReference type="CDD" id="cd01667">
    <property type="entry name" value="TGS_ThrRS"/>
    <property type="match status" value="1"/>
</dbReference>
<dbReference type="Pfam" id="PF07973">
    <property type="entry name" value="tRNA_SAD"/>
    <property type="match status" value="1"/>
</dbReference>
<dbReference type="Gene3D" id="3.40.50.800">
    <property type="entry name" value="Anticodon-binding domain"/>
    <property type="match status" value="1"/>
</dbReference>
<dbReference type="SUPFAM" id="SSF55186">
    <property type="entry name" value="ThrRS/AlaRS common domain"/>
    <property type="match status" value="1"/>
</dbReference>
<dbReference type="CDD" id="cd00771">
    <property type="entry name" value="ThrRS_core"/>
    <property type="match status" value="1"/>
</dbReference>
<gene>
    <name evidence="17" type="primary">thrS</name>
    <name evidence="17" type="ORF">CI610_02647</name>
</gene>
<dbReference type="SUPFAM" id="SSF55681">
    <property type="entry name" value="Class II aaRS and biotin synthetases"/>
    <property type="match status" value="1"/>
</dbReference>
<dbReference type="Gene3D" id="3.30.930.10">
    <property type="entry name" value="Bira Bifunctional Protein, Domain 2"/>
    <property type="match status" value="1"/>
</dbReference>
<dbReference type="FunFam" id="3.10.20.30:FF:000005">
    <property type="entry name" value="Threonine--tRNA ligase"/>
    <property type="match status" value="1"/>
</dbReference>
<dbReference type="PROSITE" id="PS50862">
    <property type="entry name" value="AA_TRNA_LIGASE_II"/>
    <property type="match status" value="1"/>
</dbReference>
<evidence type="ECO:0000259" key="16">
    <source>
        <dbReference type="PROSITE" id="PS51880"/>
    </source>
</evidence>
<keyword evidence="6" id="KW-0479">Metal-binding</keyword>
<dbReference type="SUPFAM" id="SSF52954">
    <property type="entry name" value="Class II aaRS ABD-related"/>
    <property type="match status" value="1"/>
</dbReference>
<dbReference type="HAMAP" id="MF_00184">
    <property type="entry name" value="Thr_tRNA_synth"/>
    <property type="match status" value="1"/>
</dbReference>
<dbReference type="FunFam" id="3.30.980.10:FF:000005">
    <property type="entry name" value="Threonyl-tRNA synthetase, mitochondrial"/>
    <property type="match status" value="1"/>
</dbReference>
<dbReference type="InterPro" id="IPR002320">
    <property type="entry name" value="Thr-tRNA-ligase_IIa"/>
</dbReference>
<evidence type="ECO:0000256" key="7">
    <source>
        <dbReference type="ARBA" id="ARBA00022741"/>
    </source>
</evidence>
<evidence type="ECO:0000256" key="14">
    <source>
        <dbReference type="ARBA" id="ARBA00049515"/>
    </source>
</evidence>
<keyword evidence="9" id="KW-0067">ATP-binding</keyword>
<dbReference type="PANTHER" id="PTHR11451:SF44">
    <property type="entry name" value="THREONINE--TRNA LIGASE, CHLOROPLASTIC_MITOCHONDRIAL 2"/>
    <property type="match status" value="1"/>
</dbReference>
<evidence type="ECO:0000256" key="11">
    <source>
        <dbReference type="ARBA" id="ARBA00022917"/>
    </source>
</evidence>
<organism evidence="17">
    <name type="scientific">invertebrate metagenome</name>
    <dbReference type="NCBI Taxonomy" id="1711999"/>
    <lineage>
        <taxon>unclassified sequences</taxon>
        <taxon>metagenomes</taxon>
        <taxon>organismal metagenomes</taxon>
    </lineage>
</organism>
<comment type="catalytic activity">
    <reaction evidence="14">
        <text>tRNA(Thr) + L-threonine + ATP = L-threonyl-tRNA(Thr) + AMP + diphosphate + H(+)</text>
        <dbReference type="Rhea" id="RHEA:24624"/>
        <dbReference type="Rhea" id="RHEA-COMP:9670"/>
        <dbReference type="Rhea" id="RHEA-COMP:9704"/>
        <dbReference type="ChEBI" id="CHEBI:15378"/>
        <dbReference type="ChEBI" id="CHEBI:30616"/>
        <dbReference type="ChEBI" id="CHEBI:33019"/>
        <dbReference type="ChEBI" id="CHEBI:57926"/>
        <dbReference type="ChEBI" id="CHEBI:78442"/>
        <dbReference type="ChEBI" id="CHEBI:78534"/>
        <dbReference type="ChEBI" id="CHEBI:456215"/>
        <dbReference type="EC" id="6.1.1.3"/>
    </reaction>
</comment>